<keyword evidence="2" id="KW-1185">Reference proteome</keyword>
<proteinExistence type="predicted"/>
<protein>
    <submittedName>
        <fullName evidence="1">Uncharacterized protein</fullName>
    </submittedName>
</protein>
<dbReference type="EMBL" id="VSDO01000004">
    <property type="protein sequence ID" value="TYA11759.1"/>
    <property type="molecule type" value="Genomic_DNA"/>
</dbReference>
<gene>
    <name evidence="1" type="ORF">FRY98_20000</name>
</gene>
<organism evidence="1 2">
    <name type="scientific">Paenibacillus faecis</name>
    <dbReference type="NCBI Taxonomy" id="862114"/>
    <lineage>
        <taxon>Bacteria</taxon>
        <taxon>Bacillati</taxon>
        <taxon>Bacillota</taxon>
        <taxon>Bacilli</taxon>
        <taxon>Bacillales</taxon>
        <taxon>Paenibacillaceae</taxon>
        <taxon>Paenibacillus</taxon>
    </lineage>
</organism>
<evidence type="ECO:0000313" key="1">
    <source>
        <dbReference type="EMBL" id="TYA11759.1"/>
    </source>
</evidence>
<evidence type="ECO:0000313" key="2">
    <source>
        <dbReference type="Proteomes" id="UP000325218"/>
    </source>
</evidence>
<sequence length="25" mass="2708">MFAQVSCLVPPLSAITGVIIKRLHN</sequence>
<comment type="caution">
    <text evidence="1">The sequence shown here is derived from an EMBL/GenBank/DDBJ whole genome shotgun (WGS) entry which is preliminary data.</text>
</comment>
<reference evidence="1 2" key="1">
    <citation type="submission" date="2019-08" db="EMBL/GenBank/DDBJ databases">
        <title>Genome sequencing of Paenibacillus faecis DSM 23593(T).</title>
        <authorList>
            <person name="Kook J.-K."/>
            <person name="Park S.-N."/>
            <person name="Lim Y.K."/>
        </authorList>
    </citation>
    <scope>NUCLEOTIDE SEQUENCE [LARGE SCALE GENOMIC DNA]</scope>
    <source>
        <strain evidence="1 2">DSM 23593</strain>
    </source>
</reference>
<accession>A0A5D0CNY0</accession>
<dbReference type="AlphaFoldDB" id="A0A5D0CNY0"/>
<name>A0A5D0CNY0_9BACL</name>
<dbReference type="Proteomes" id="UP000325218">
    <property type="component" value="Unassembled WGS sequence"/>
</dbReference>
<dbReference type="RefSeq" id="WP_148455908.1">
    <property type="nucleotide sequence ID" value="NZ_VSDO01000004.1"/>
</dbReference>